<comment type="subcellular location">
    <subcellularLocation>
        <location evidence="1 9">Cell membrane</location>
        <topology evidence="1 9">Multi-pass membrane protein</topology>
    </subcellularLocation>
</comment>
<feature type="transmembrane region" description="Helical" evidence="9">
    <location>
        <begin position="67"/>
        <end position="90"/>
    </location>
</feature>
<dbReference type="SUPFAM" id="SSF161098">
    <property type="entry name" value="MetI-like"/>
    <property type="match status" value="1"/>
</dbReference>
<feature type="transmembrane region" description="Helical" evidence="9">
    <location>
        <begin position="250"/>
        <end position="276"/>
    </location>
</feature>
<feature type="region of interest" description="Disordered" evidence="10">
    <location>
        <begin position="1"/>
        <end position="30"/>
    </location>
</feature>
<dbReference type="EMBL" id="CP029425">
    <property type="protein sequence ID" value="AWL92382.1"/>
    <property type="molecule type" value="Genomic_DNA"/>
</dbReference>
<dbReference type="KEGG" id="bot:CIT37_09345"/>
<evidence type="ECO:0000256" key="6">
    <source>
        <dbReference type="ARBA" id="ARBA00022927"/>
    </source>
</evidence>
<organism evidence="12 13">
    <name type="scientific">Bradyrhizobium ottawaense</name>
    <dbReference type="NCBI Taxonomy" id="931866"/>
    <lineage>
        <taxon>Bacteria</taxon>
        <taxon>Pseudomonadati</taxon>
        <taxon>Pseudomonadota</taxon>
        <taxon>Alphaproteobacteria</taxon>
        <taxon>Hyphomicrobiales</taxon>
        <taxon>Nitrobacteraceae</taxon>
        <taxon>Bradyrhizobium</taxon>
    </lineage>
</organism>
<proteinExistence type="inferred from homology"/>
<evidence type="ECO:0000256" key="7">
    <source>
        <dbReference type="ARBA" id="ARBA00022989"/>
    </source>
</evidence>
<dbReference type="Gene3D" id="1.10.3720.10">
    <property type="entry name" value="MetI-like"/>
    <property type="match status" value="1"/>
</dbReference>
<sequence>MRGSLRESNSHLPRGEPPSPLPSPRRRGEGEDRVHMAAIDYDVELRRAGAYATGGWRRVLYLAQRHVLGAAGLVIMTVFVFTAIFADFIARYDPLSIDSARALARPSLTHWMGTDSFGRDVFSRIIHGARISLAVGIGSTALGGTIGVIVGLTSGYLSGWVDLVFQRVSDVLQALPLLVLALVMTAALGPSLPNVIIAIAIPLIPTVARVIRANTLALRELPFIEAAKSIGMSEVRIALRHVLPNTLAPLIVLATAQLGSTILTEASLSFLGLGIPEPYPSWGRMLSESAAEYVRTAPWLVIFPGIAISLAVFGANLFGDALRDILDPRQRG</sequence>
<feature type="domain" description="ABC transmembrane type-1" evidence="11">
    <location>
        <begin position="129"/>
        <end position="319"/>
    </location>
</feature>
<feature type="transmembrane region" description="Helical" evidence="9">
    <location>
        <begin position="133"/>
        <end position="157"/>
    </location>
</feature>
<keyword evidence="8 9" id="KW-0472">Membrane</keyword>
<feature type="transmembrane region" description="Helical" evidence="9">
    <location>
        <begin position="296"/>
        <end position="319"/>
    </location>
</feature>
<accession>A0A2U8P3T8</accession>
<dbReference type="Pfam" id="PF00528">
    <property type="entry name" value="BPD_transp_1"/>
    <property type="match status" value="1"/>
</dbReference>
<evidence type="ECO:0000256" key="9">
    <source>
        <dbReference type="RuleBase" id="RU363032"/>
    </source>
</evidence>
<evidence type="ECO:0000313" key="13">
    <source>
        <dbReference type="Proteomes" id="UP000215703"/>
    </source>
</evidence>
<evidence type="ECO:0000256" key="1">
    <source>
        <dbReference type="ARBA" id="ARBA00004651"/>
    </source>
</evidence>
<dbReference type="PANTHER" id="PTHR43386">
    <property type="entry name" value="OLIGOPEPTIDE TRANSPORT SYSTEM PERMEASE PROTEIN APPC"/>
    <property type="match status" value="1"/>
</dbReference>
<name>A0A2U8P3T8_9BRAD</name>
<dbReference type="InterPro" id="IPR025966">
    <property type="entry name" value="OppC_N"/>
</dbReference>
<evidence type="ECO:0000256" key="10">
    <source>
        <dbReference type="SAM" id="MobiDB-lite"/>
    </source>
</evidence>
<evidence type="ECO:0000259" key="11">
    <source>
        <dbReference type="PROSITE" id="PS50928"/>
    </source>
</evidence>
<dbReference type="GO" id="GO:0015833">
    <property type="term" value="P:peptide transport"/>
    <property type="evidence" value="ECO:0007669"/>
    <property type="project" value="UniProtKB-KW"/>
</dbReference>
<dbReference type="CDD" id="cd06261">
    <property type="entry name" value="TM_PBP2"/>
    <property type="match status" value="1"/>
</dbReference>
<dbReference type="Pfam" id="PF12911">
    <property type="entry name" value="OppC_N"/>
    <property type="match status" value="1"/>
</dbReference>
<comment type="similarity">
    <text evidence="9">Belongs to the binding-protein-dependent transport system permease family.</text>
</comment>
<keyword evidence="5" id="KW-0571">Peptide transport</keyword>
<dbReference type="PROSITE" id="PS50928">
    <property type="entry name" value="ABC_TM1"/>
    <property type="match status" value="1"/>
</dbReference>
<dbReference type="GO" id="GO:0005886">
    <property type="term" value="C:plasma membrane"/>
    <property type="evidence" value="ECO:0007669"/>
    <property type="project" value="UniProtKB-SubCell"/>
</dbReference>
<gene>
    <name evidence="12" type="ORF">CIT37_09345</name>
</gene>
<dbReference type="Proteomes" id="UP000215703">
    <property type="component" value="Chromosome"/>
</dbReference>
<feature type="transmembrane region" description="Helical" evidence="9">
    <location>
        <begin position="177"/>
        <end position="204"/>
    </location>
</feature>
<evidence type="ECO:0000256" key="2">
    <source>
        <dbReference type="ARBA" id="ARBA00022448"/>
    </source>
</evidence>
<keyword evidence="7 9" id="KW-1133">Transmembrane helix</keyword>
<dbReference type="PANTHER" id="PTHR43386:SF1">
    <property type="entry name" value="D,D-DIPEPTIDE TRANSPORT SYSTEM PERMEASE PROTEIN DDPC-RELATED"/>
    <property type="match status" value="1"/>
</dbReference>
<evidence type="ECO:0000256" key="3">
    <source>
        <dbReference type="ARBA" id="ARBA00022475"/>
    </source>
</evidence>
<dbReference type="InterPro" id="IPR050366">
    <property type="entry name" value="BP-dependent_transpt_permease"/>
</dbReference>
<reference evidence="12 13" key="1">
    <citation type="journal article" date="2014" name="Int. J. Syst. Evol. Microbiol.">
        <title>Bradyrhizobium ottawaense sp. nov., a symbiotic nitrogen fixing bacterium from root nodules of soybeans in Canada.</title>
        <authorList>
            <person name="Yu X."/>
            <person name="Cloutier S."/>
            <person name="Tambong J.T."/>
            <person name="Bromfield E.S."/>
        </authorList>
    </citation>
    <scope>NUCLEOTIDE SEQUENCE [LARGE SCALE GENOMIC DNA]</scope>
    <source>
        <strain evidence="12 13">OO99</strain>
    </source>
</reference>
<dbReference type="GO" id="GO:0015031">
    <property type="term" value="P:protein transport"/>
    <property type="evidence" value="ECO:0007669"/>
    <property type="project" value="UniProtKB-KW"/>
</dbReference>
<keyword evidence="6" id="KW-0653">Protein transport</keyword>
<evidence type="ECO:0000313" key="12">
    <source>
        <dbReference type="EMBL" id="AWL92382.1"/>
    </source>
</evidence>
<dbReference type="InterPro" id="IPR000515">
    <property type="entry name" value="MetI-like"/>
</dbReference>
<protein>
    <submittedName>
        <fullName evidence="12">ABC transporter permease</fullName>
    </submittedName>
</protein>
<evidence type="ECO:0000256" key="4">
    <source>
        <dbReference type="ARBA" id="ARBA00022692"/>
    </source>
</evidence>
<keyword evidence="4 9" id="KW-0812">Transmembrane</keyword>
<reference evidence="12 13" key="2">
    <citation type="journal article" date="2017" name="Syst. Appl. Microbiol.">
        <title>Soybeans inoculated with root zone soils of Canadian native legumes harbour diverse and novel Bradyrhizobium spp. that possess agricultural potential.</title>
        <authorList>
            <person name="Bromfield E.S.P."/>
            <person name="Cloutier S."/>
            <person name="Tambong J.T."/>
            <person name="Tran Thi T.V."/>
        </authorList>
    </citation>
    <scope>NUCLEOTIDE SEQUENCE [LARGE SCALE GENOMIC DNA]</scope>
    <source>
        <strain evidence="12 13">OO99</strain>
    </source>
</reference>
<keyword evidence="2 9" id="KW-0813">Transport</keyword>
<dbReference type="InterPro" id="IPR035906">
    <property type="entry name" value="MetI-like_sf"/>
</dbReference>
<evidence type="ECO:0000256" key="8">
    <source>
        <dbReference type="ARBA" id="ARBA00023136"/>
    </source>
</evidence>
<keyword evidence="3" id="KW-1003">Cell membrane</keyword>
<dbReference type="GO" id="GO:0055085">
    <property type="term" value="P:transmembrane transport"/>
    <property type="evidence" value="ECO:0007669"/>
    <property type="project" value="InterPro"/>
</dbReference>
<evidence type="ECO:0000256" key="5">
    <source>
        <dbReference type="ARBA" id="ARBA00022856"/>
    </source>
</evidence>
<dbReference type="AlphaFoldDB" id="A0A2U8P3T8"/>